<dbReference type="Proteomes" id="UP001428341">
    <property type="component" value="Unassembled WGS sequence"/>
</dbReference>
<evidence type="ECO:0000313" key="1">
    <source>
        <dbReference type="EMBL" id="KAK9199444.1"/>
    </source>
</evidence>
<evidence type="ECO:0000313" key="2">
    <source>
        <dbReference type="Proteomes" id="UP001428341"/>
    </source>
</evidence>
<name>A0AAP0QLR3_9ROSI</name>
<dbReference type="PANTHER" id="PTHR34567:SF12">
    <property type="entry name" value="AP2_ERF DOMAIN-CONTAINING PROTEIN"/>
    <property type="match status" value="1"/>
</dbReference>
<keyword evidence="2" id="KW-1185">Reference proteome</keyword>
<sequence>MSYFLNLLESFSELRVRVNLATGCLSHEASSDRQPVAPKLGATGTCRTKRQALLGATGSRNIFFKPSTSPTAGTPSLSPQRVTFSDSLMDENIQIAALSSPNGTIPLYHAASLLSSPPTYFEEYIRDSHKVMRWNDSAGEEAFNAAKRRYWAKIKGLPFKIPLPSPDEYIDQVKWNVPNCSSSSSSSSSSNVIDDAEVLDGLDEAARVEREQEEENHVLQKSSFEVSFHQIKPTGWDDDYIGHDRRYHSLTGMMVGE</sequence>
<comment type="caution">
    <text evidence="1">The sequence shown here is derived from an EMBL/GenBank/DDBJ whole genome shotgun (WGS) entry which is preliminary data.</text>
</comment>
<accession>A0AAP0QLR3</accession>
<protein>
    <submittedName>
        <fullName evidence="1">Uncharacterized protein</fullName>
    </submittedName>
</protein>
<dbReference type="AlphaFoldDB" id="A0AAP0QLR3"/>
<organism evidence="1 2">
    <name type="scientific">Citrus x changshan-huyou</name>
    <dbReference type="NCBI Taxonomy" id="2935761"/>
    <lineage>
        <taxon>Eukaryota</taxon>
        <taxon>Viridiplantae</taxon>
        <taxon>Streptophyta</taxon>
        <taxon>Embryophyta</taxon>
        <taxon>Tracheophyta</taxon>
        <taxon>Spermatophyta</taxon>
        <taxon>Magnoliopsida</taxon>
        <taxon>eudicotyledons</taxon>
        <taxon>Gunneridae</taxon>
        <taxon>Pentapetalae</taxon>
        <taxon>rosids</taxon>
        <taxon>malvids</taxon>
        <taxon>Sapindales</taxon>
        <taxon>Rutaceae</taxon>
        <taxon>Aurantioideae</taxon>
        <taxon>Citrus</taxon>
    </lineage>
</organism>
<gene>
    <name evidence="1" type="ORF">WN944_014635</name>
</gene>
<dbReference type="PANTHER" id="PTHR34567">
    <property type="entry name" value="FK506-BINDING-LIKE PROTEIN"/>
    <property type="match status" value="1"/>
</dbReference>
<reference evidence="1 2" key="1">
    <citation type="submission" date="2024-05" db="EMBL/GenBank/DDBJ databases">
        <title>Haplotype-resolved chromosome-level genome assembly of Huyou (Citrus changshanensis).</title>
        <authorList>
            <person name="Miao C."/>
            <person name="Chen W."/>
            <person name="Wu Y."/>
            <person name="Wang L."/>
            <person name="Zhao S."/>
            <person name="Grierson D."/>
            <person name="Xu C."/>
            <person name="Chen K."/>
        </authorList>
    </citation>
    <scope>NUCLEOTIDE SEQUENCE [LARGE SCALE GENOMIC DNA]</scope>
    <source>
        <strain evidence="1">01-14</strain>
        <tissue evidence="1">Leaf</tissue>
    </source>
</reference>
<dbReference type="EMBL" id="JBCGBO010000005">
    <property type="protein sequence ID" value="KAK9199444.1"/>
    <property type="molecule type" value="Genomic_DNA"/>
</dbReference>
<proteinExistence type="predicted"/>